<reference evidence="3 4" key="1">
    <citation type="submission" date="2016-09" db="EMBL/GenBank/DDBJ databases">
        <title>Rhizobium oryziradicis sp. nov., isolated from the root of rice.</title>
        <authorList>
            <person name="Zhao J."/>
            <person name="Zhang X."/>
        </authorList>
    </citation>
    <scope>NUCLEOTIDE SEQUENCE [LARGE SCALE GENOMIC DNA]</scope>
    <source>
        <strain evidence="3 4">14971</strain>
    </source>
</reference>
<accession>A0A1Q9A4S7</accession>
<proteinExistence type="predicted"/>
<dbReference type="SUPFAM" id="SSF50475">
    <property type="entry name" value="FMN-binding split barrel"/>
    <property type="match status" value="1"/>
</dbReference>
<feature type="domain" description="General stress protein FMN-binding split barrel" evidence="1">
    <location>
        <begin position="11"/>
        <end position="154"/>
    </location>
</feature>
<dbReference type="STRING" id="887144.BJF91_21325"/>
<dbReference type="PANTHER" id="PTHR34818:SF1">
    <property type="entry name" value="PROTEIN BLI-3"/>
    <property type="match status" value="1"/>
</dbReference>
<name>A0A1Q9A4S7_9HYPH</name>
<dbReference type="InterPro" id="IPR012349">
    <property type="entry name" value="Split_barrel_FMN-bd"/>
</dbReference>
<evidence type="ECO:0000313" key="3">
    <source>
        <dbReference type="EMBL" id="OLP49565.1"/>
    </source>
</evidence>
<dbReference type="OrthoDB" id="1432662at2"/>
<evidence type="ECO:0000313" key="2">
    <source>
        <dbReference type="EMBL" id="MBB4006652.1"/>
    </source>
</evidence>
<dbReference type="Gene3D" id="2.30.110.10">
    <property type="entry name" value="Electron Transport, Fmn-binding Protein, Chain A"/>
    <property type="match status" value="1"/>
</dbReference>
<gene>
    <name evidence="3" type="ORF">BJF91_21325</name>
    <name evidence="2" type="ORF">GGQ71_000888</name>
</gene>
<reference evidence="2 5" key="2">
    <citation type="submission" date="2020-08" db="EMBL/GenBank/DDBJ databases">
        <title>Genomic Encyclopedia of Type Strains, Phase IV (KMG-IV): sequencing the most valuable type-strain genomes for metagenomic binning, comparative biology and taxonomic classification.</title>
        <authorList>
            <person name="Goeker M."/>
        </authorList>
    </citation>
    <scope>NUCLEOTIDE SEQUENCE [LARGE SCALE GENOMIC DNA]</scope>
    <source>
        <strain evidence="2 5">DSM 100021</strain>
    </source>
</reference>
<evidence type="ECO:0000313" key="4">
    <source>
        <dbReference type="Proteomes" id="UP000185598"/>
    </source>
</evidence>
<dbReference type="InterPro" id="IPR052917">
    <property type="entry name" value="Stress-Dev_Protein"/>
</dbReference>
<dbReference type="PANTHER" id="PTHR34818">
    <property type="entry name" value="PROTEIN BLI-3"/>
    <property type="match status" value="1"/>
</dbReference>
<dbReference type="Proteomes" id="UP000544107">
    <property type="component" value="Unassembled WGS sequence"/>
</dbReference>
<keyword evidence="4" id="KW-1185">Reference proteome</keyword>
<comment type="caution">
    <text evidence="3">The sequence shown here is derived from an EMBL/GenBank/DDBJ whole genome shotgun (WGS) entry which is preliminary data.</text>
</comment>
<dbReference type="EMBL" id="MKIN01000022">
    <property type="protein sequence ID" value="OLP49565.1"/>
    <property type="molecule type" value="Genomic_DNA"/>
</dbReference>
<dbReference type="Pfam" id="PF16242">
    <property type="entry name" value="Pyrid_ox_like"/>
    <property type="match status" value="1"/>
</dbReference>
<dbReference type="AlphaFoldDB" id="A0A1Q9A4S7"/>
<dbReference type="Proteomes" id="UP000185598">
    <property type="component" value="Unassembled WGS sequence"/>
</dbReference>
<organism evidence="3 4">
    <name type="scientific">Allorhizobium taibaishanense</name>
    <dbReference type="NCBI Taxonomy" id="887144"/>
    <lineage>
        <taxon>Bacteria</taxon>
        <taxon>Pseudomonadati</taxon>
        <taxon>Pseudomonadota</taxon>
        <taxon>Alphaproteobacteria</taxon>
        <taxon>Hyphomicrobiales</taxon>
        <taxon>Rhizobiaceae</taxon>
        <taxon>Rhizobium/Agrobacterium group</taxon>
        <taxon>Allorhizobium</taxon>
    </lineage>
</organism>
<protein>
    <submittedName>
        <fullName evidence="2 3">General stress protein</fullName>
    </submittedName>
</protein>
<dbReference type="InterPro" id="IPR038725">
    <property type="entry name" value="YdaG_split_barrel_FMN-bd"/>
</dbReference>
<evidence type="ECO:0000313" key="5">
    <source>
        <dbReference type="Proteomes" id="UP000544107"/>
    </source>
</evidence>
<sequence length="167" mass="18984">MVNLTEAREEPARQLWEEIEAIHAGMLGLEGSTMHMQPMAPYGDPKTNTVWFFTRTDSELVQQIRPGSRAHFCVVGKNHDYHACLSGVIDVRRDPNKIDEYWSSVVEAWYHNGKKDPDLTMLALHIDDAEVWASTGNPLKFGWEIAKANMNSDKMPDVGQHHHLTFA</sequence>
<dbReference type="EMBL" id="JACIED010000001">
    <property type="protein sequence ID" value="MBB4006652.1"/>
    <property type="molecule type" value="Genomic_DNA"/>
</dbReference>
<evidence type="ECO:0000259" key="1">
    <source>
        <dbReference type="Pfam" id="PF16242"/>
    </source>
</evidence>
<dbReference type="RefSeq" id="WP_075615356.1">
    <property type="nucleotide sequence ID" value="NZ_JACIED010000001.1"/>
</dbReference>